<dbReference type="EMBL" id="KR905069">
    <property type="protein sequence ID" value="ALJ97858.1"/>
    <property type="molecule type" value="Genomic_DNA"/>
</dbReference>
<dbReference type="GeneID" id="26624677"/>
<feature type="transmembrane region" description="Helical" evidence="2">
    <location>
        <begin position="83"/>
        <end position="105"/>
    </location>
</feature>
<protein>
    <submittedName>
        <fullName evidence="3">Uncharacterized protein</fullName>
    </submittedName>
</protein>
<evidence type="ECO:0000256" key="2">
    <source>
        <dbReference type="SAM" id="Phobius"/>
    </source>
</evidence>
<name>A0A0P0IJW6_9CAUD</name>
<evidence type="ECO:0000313" key="3">
    <source>
        <dbReference type="EMBL" id="ALJ97858.1"/>
    </source>
</evidence>
<evidence type="ECO:0000256" key="1">
    <source>
        <dbReference type="SAM" id="MobiDB-lite"/>
    </source>
</evidence>
<keyword evidence="2" id="KW-0812">Transmembrane</keyword>
<feature type="region of interest" description="Disordered" evidence="1">
    <location>
        <begin position="1"/>
        <end position="48"/>
    </location>
</feature>
<keyword evidence="2" id="KW-1133">Transmembrane helix</keyword>
<evidence type="ECO:0000313" key="4">
    <source>
        <dbReference type="Proteomes" id="UP000202894"/>
    </source>
</evidence>
<organism evidence="3 4">
    <name type="scientific">Lactobacillus phage iLp84</name>
    <dbReference type="NCBI Taxonomy" id="1739610"/>
    <lineage>
        <taxon>Viruses</taxon>
        <taxon>Duplodnaviria</taxon>
        <taxon>Heunggongvirae</taxon>
        <taxon>Uroviricota</taxon>
        <taxon>Caudoviricetes</taxon>
        <taxon>Pleetrevirus</taxon>
        <taxon>Pleetrevirus iLp84</taxon>
    </lineage>
</organism>
<dbReference type="KEGG" id="vg:26624677"/>
<keyword evidence="4" id="KW-1185">Reference proteome</keyword>
<gene>
    <name evidence="3" type="ORF">iLp84_26</name>
</gene>
<dbReference type="Proteomes" id="UP000202894">
    <property type="component" value="Segment"/>
</dbReference>
<dbReference type="RefSeq" id="YP_009197545.1">
    <property type="nucleotide sequence ID" value="NC_028783.1"/>
</dbReference>
<sequence length="109" mass="12008">MVKQNVIPINGTPIENPADPYSMQKHDTLKPNTTGGGEPPMDGAKKYATKKQLKRKVKRIDSRFDELDKSIDSKITKAKLQAVIWLIGTTIAGVAAVGWIFSLIMNSIK</sequence>
<dbReference type="OrthoDB" id="32174at10239"/>
<keyword evidence="2" id="KW-0472">Membrane</keyword>
<reference evidence="3 4" key="1">
    <citation type="journal article" date="2016" name="Appl. Environ. Microbiol.">
        <title>Genomic Diversity of Phages Infecting Probiotic Strains of Lactobacillus paracasei.</title>
        <authorList>
            <person name="Mercanti D.J."/>
            <person name="Rousseau G.M."/>
            <person name="Capra M.L."/>
            <person name="Quiberoni A."/>
            <person name="Tremblay D.M."/>
            <person name="Labrie S.J."/>
            <person name="Moineau S."/>
        </authorList>
    </citation>
    <scope>NUCLEOTIDE SEQUENCE [LARGE SCALE GENOMIC DNA]</scope>
</reference>
<proteinExistence type="predicted"/>
<accession>A0A0P0IJW6</accession>